<sequence>MKLTSWVALVALALMADASNGQKVLAPRPDNPTSDDKATLMQVAAKCQLHEGALYFVQYKAPTEPVIHMTGTMGEAQKICVLENLPNDFSMRFGMDILAPAKP</sequence>
<dbReference type="Proteomes" id="UP001203058">
    <property type="component" value="Unassembled WGS sequence"/>
</dbReference>
<dbReference type="EMBL" id="JAKZHW010000001">
    <property type="protein sequence ID" value="MCH8615737.1"/>
    <property type="molecule type" value="Genomic_DNA"/>
</dbReference>
<evidence type="ECO:0000313" key="2">
    <source>
        <dbReference type="EMBL" id="MCH8615737.1"/>
    </source>
</evidence>
<feature type="signal peptide" evidence="1">
    <location>
        <begin position="1"/>
        <end position="18"/>
    </location>
</feature>
<dbReference type="RefSeq" id="WP_241446581.1">
    <property type="nucleotide sequence ID" value="NZ_JAKZHW010000001.1"/>
</dbReference>
<reference evidence="2 3" key="1">
    <citation type="submission" date="2022-03" db="EMBL/GenBank/DDBJ databases">
        <authorList>
            <person name="Jo J.-H."/>
            <person name="Im W.-T."/>
        </authorList>
    </citation>
    <scope>NUCLEOTIDE SEQUENCE [LARGE SCALE GENOMIC DNA]</scope>
    <source>
        <strain evidence="2 3">SM33</strain>
    </source>
</reference>
<protein>
    <submittedName>
        <fullName evidence="2">Uncharacterized protein</fullName>
    </submittedName>
</protein>
<proteinExistence type="predicted"/>
<keyword evidence="1" id="KW-0732">Signal</keyword>
<organism evidence="2 3">
    <name type="scientific">Sphingomonas telluris</name>
    <dbReference type="NCBI Taxonomy" id="2907998"/>
    <lineage>
        <taxon>Bacteria</taxon>
        <taxon>Pseudomonadati</taxon>
        <taxon>Pseudomonadota</taxon>
        <taxon>Alphaproteobacteria</taxon>
        <taxon>Sphingomonadales</taxon>
        <taxon>Sphingomonadaceae</taxon>
        <taxon>Sphingomonas</taxon>
    </lineage>
</organism>
<comment type="caution">
    <text evidence="2">The sequence shown here is derived from an EMBL/GenBank/DDBJ whole genome shotgun (WGS) entry which is preliminary data.</text>
</comment>
<keyword evidence="3" id="KW-1185">Reference proteome</keyword>
<accession>A0ABS9VMU2</accession>
<evidence type="ECO:0000313" key="3">
    <source>
        <dbReference type="Proteomes" id="UP001203058"/>
    </source>
</evidence>
<evidence type="ECO:0000256" key="1">
    <source>
        <dbReference type="SAM" id="SignalP"/>
    </source>
</evidence>
<name>A0ABS9VMU2_9SPHN</name>
<gene>
    <name evidence="2" type="ORF">LZ016_06440</name>
</gene>
<feature type="chain" id="PRO_5046662317" evidence="1">
    <location>
        <begin position="19"/>
        <end position="103"/>
    </location>
</feature>